<evidence type="ECO:0000313" key="4">
    <source>
        <dbReference type="Proteomes" id="UP000031671"/>
    </source>
</evidence>
<dbReference type="Pfam" id="PF04612">
    <property type="entry name" value="T2SSM"/>
    <property type="match status" value="1"/>
</dbReference>
<evidence type="ECO:0000256" key="1">
    <source>
        <dbReference type="SAM" id="Coils"/>
    </source>
</evidence>
<dbReference type="RefSeq" id="WP_261834122.1">
    <property type="nucleotide sequence ID" value="NZ_AP024881.1"/>
</dbReference>
<dbReference type="Pfam" id="PF04350">
    <property type="entry name" value="PilO"/>
    <property type="match status" value="1"/>
</dbReference>
<gene>
    <name evidence="3" type="ORF">JCM19231_4685</name>
</gene>
<dbReference type="EMBL" id="BBRZ01000004">
    <property type="protein sequence ID" value="GAM54507.1"/>
    <property type="molecule type" value="Genomic_DNA"/>
</dbReference>
<dbReference type="GO" id="GO:0043107">
    <property type="term" value="P:type IV pilus-dependent motility"/>
    <property type="evidence" value="ECO:0007669"/>
    <property type="project" value="InterPro"/>
</dbReference>
<keyword evidence="2" id="KW-0472">Membrane</keyword>
<dbReference type="GO" id="GO:0015628">
    <property type="term" value="P:protein secretion by the type II secretion system"/>
    <property type="evidence" value="ECO:0007669"/>
    <property type="project" value="InterPro"/>
</dbReference>
<sequence length="213" mass="24481">MKERWLLLSDQFAELSPREKWLIAGGGWVAIVLLCLTFLLDPATEERTKAERSVDREEQLIASTQTDIKVLIEKLKRDPDTEVDKKLKQLMLENQELSEELSQVVNSLISPSQMATLLEQVLSSGGKLRLVSLQSLPAESITQVSDETGYFLHPVRITVTGRYFDIKDYLDTLEQMPVKYYWRSFDYQVEKYPTAQLVLEVYTLGTRQEFISG</sequence>
<keyword evidence="2" id="KW-0812">Transmembrane</keyword>
<evidence type="ECO:0000256" key="2">
    <source>
        <dbReference type="SAM" id="Phobius"/>
    </source>
</evidence>
<comment type="caution">
    <text evidence="3">The sequence shown here is derived from an EMBL/GenBank/DDBJ whole genome shotgun (WGS) entry which is preliminary data.</text>
</comment>
<keyword evidence="2" id="KW-1133">Transmembrane helix</keyword>
<protein>
    <submittedName>
        <fullName evidence="3">MSHA biogenesis protein mshJ</fullName>
    </submittedName>
</protein>
<organism evidence="3 4">
    <name type="scientific">Vibrio ishigakensis</name>
    <dbReference type="NCBI Taxonomy" id="1481914"/>
    <lineage>
        <taxon>Bacteria</taxon>
        <taxon>Pseudomonadati</taxon>
        <taxon>Pseudomonadota</taxon>
        <taxon>Gammaproteobacteria</taxon>
        <taxon>Vibrionales</taxon>
        <taxon>Vibrionaceae</taxon>
        <taxon>Vibrio</taxon>
    </lineage>
</organism>
<accession>A0A0B8NQE2</accession>
<keyword evidence="4" id="KW-1185">Reference proteome</keyword>
<dbReference type="GO" id="GO:0043683">
    <property type="term" value="P:type IV pilus assembly"/>
    <property type="evidence" value="ECO:0007669"/>
    <property type="project" value="InterPro"/>
</dbReference>
<evidence type="ECO:0000313" key="3">
    <source>
        <dbReference type="EMBL" id="GAM54507.1"/>
    </source>
</evidence>
<dbReference type="GO" id="GO:0015627">
    <property type="term" value="C:type II protein secretion system complex"/>
    <property type="evidence" value="ECO:0007669"/>
    <property type="project" value="InterPro"/>
</dbReference>
<dbReference type="Proteomes" id="UP000031671">
    <property type="component" value="Unassembled WGS sequence"/>
</dbReference>
<name>A0A0B8NQE2_9VIBR</name>
<proteinExistence type="predicted"/>
<feature type="coiled-coil region" evidence="1">
    <location>
        <begin position="80"/>
        <end position="107"/>
    </location>
</feature>
<dbReference type="InterPro" id="IPR007445">
    <property type="entry name" value="PilO"/>
</dbReference>
<reference evidence="3 4" key="2">
    <citation type="submission" date="2015-01" db="EMBL/GenBank/DDBJ databases">
        <authorList>
            <consortium name="NBRP consortium"/>
            <person name="Sawabe T."/>
            <person name="Meirelles P."/>
            <person name="Feng G."/>
            <person name="Sayaka M."/>
            <person name="Hattori M."/>
            <person name="Ohkuma M."/>
        </authorList>
    </citation>
    <scope>NUCLEOTIDE SEQUENCE [LARGE SCALE GENOMIC DNA]</scope>
    <source>
        <strain evidence="4">JCM 19231</strain>
    </source>
</reference>
<feature type="transmembrane region" description="Helical" evidence="2">
    <location>
        <begin position="21"/>
        <end position="40"/>
    </location>
</feature>
<keyword evidence="1" id="KW-0175">Coiled coil</keyword>
<reference evidence="3 4" key="1">
    <citation type="submission" date="2015-01" db="EMBL/GenBank/DDBJ databases">
        <title>Vibrio sp. C1 JCM 19231 whole genome shotgun sequence.</title>
        <authorList>
            <person name="Sawabe T."/>
            <person name="Meirelles P."/>
            <person name="Feng G."/>
            <person name="Sayaka M."/>
            <person name="Hattori M."/>
            <person name="Ohkuma M."/>
        </authorList>
    </citation>
    <scope>NUCLEOTIDE SEQUENCE [LARGE SCALE GENOMIC DNA]</scope>
    <source>
        <strain evidence="4">JCM 19231</strain>
    </source>
</reference>
<dbReference type="InterPro" id="IPR007690">
    <property type="entry name" value="T2SS_GspM"/>
</dbReference>
<dbReference type="AlphaFoldDB" id="A0A0B8NQE2"/>